<comment type="caution">
    <text evidence="2">The sequence shown here is derived from an EMBL/GenBank/DDBJ whole genome shotgun (WGS) entry which is preliminary data.</text>
</comment>
<evidence type="ECO:0000259" key="1">
    <source>
        <dbReference type="Pfam" id="PF07727"/>
    </source>
</evidence>
<dbReference type="PANTHER" id="PTHR11439:SF481">
    <property type="entry name" value="REVERSE TRANSCRIPTASE TY1_COPIA-TYPE DOMAIN-CONTAINING PROTEIN"/>
    <property type="match status" value="1"/>
</dbReference>
<name>A0AA88QYC4_9ASTE</name>
<feature type="domain" description="Reverse transcriptase Ty1/copia-type" evidence="1">
    <location>
        <begin position="1"/>
        <end position="73"/>
    </location>
</feature>
<dbReference type="AlphaFoldDB" id="A0AA88QYC4"/>
<gene>
    <name evidence="2" type="ORF">RJ640_029963</name>
</gene>
<keyword evidence="3" id="KW-1185">Reference proteome</keyword>
<dbReference type="EMBL" id="JAVXUO010001758">
    <property type="protein sequence ID" value="KAK2979414.1"/>
    <property type="molecule type" value="Genomic_DNA"/>
</dbReference>
<protein>
    <recommendedName>
        <fullName evidence="1">Reverse transcriptase Ty1/copia-type domain-containing protein</fullName>
    </recommendedName>
</protein>
<sequence length="172" mass="19584">MIIMGDDNVGISCLRNVLSIRFEMKILGEIGCFLGLEIQKLEDGYFVSHNGYAKRLLERFDMGESKLMSTPIEPNLKLKKDEGKLLEEGRKFRQLVGSLIYLTITRPDIAYSVGVVSQFMDKPQIPHLNVAKKILRYVEGTLEYGLRYKKSDSFLLSGFIDTDWAGDVNDPR</sequence>
<evidence type="ECO:0000313" key="3">
    <source>
        <dbReference type="Proteomes" id="UP001187471"/>
    </source>
</evidence>
<dbReference type="Proteomes" id="UP001187471">
    <property type="component" value="Unassembled WGS sequence"/>
</dbReference>
<dbReference type="PANTHER" id="PTHR11439">
    <property type="entry name" value="GAG-POL-RELATED RETROTRANSPOSON"/>
    <property type="match status" value="1"/>
</dbReference>
<organism evidence="2 3">
    <name type="scientific">Escallonia rubra</name>
    <dbReference type="NCBI Taxonomy" id="112253"/>
    <lineage>
        <taxon>Eukaryota</taxon>
        <taxon>Viridiplantae</taxon>
        <taxon>Streptophyta</taxon>
        <taxon>Embryophyta</taxon>
        <taxon>Tracheophyta</taxon>
        <taxon>Spermatophyta</taxon>
        <taxon>Magnoliopsida</taxon>
        <taxon>eudicotyledons</taxon>
        <taxon>Gunneridae</taxon>
        <taxon>Pentapetalae</taxon>
        <taxon>asterids</taxon>
        <taxon>campanulids</taxon>
        <taxon>Escalloniales</taxon>
        <taxon>Escalloniaceae</taxon>
        <taxon>Escallonia</taxon>
    </lineage>
</organism>
<reference evidence="2" key="1">
    <citation type="submission" date="2022-12" db="EMBL/GenBank/DDBJ databases">
        <title>Draft genome assemblies for two species of Escallonia (Escalloniales).</title>
        <authorList>
            <person name="Chanderbali A."/>
            <person name="Dervinis C."/>
            <person name="Anghel I."/>
            <person name="Soltis D."/>
            <person name="Soltis P."/>
            <person name="Zapata F."/>
        </authorList>
    </citation>
    <scope>NUCLEOTIDE SEQUENCE</scope>
    <source>
        <strain evidence="2">UCBG92.1500</strain>
        <tissue evidence="2">Leaf</tissue>
    </source>
</reference>
<dbReference type="InterPro" id="IPR013103">
    <property type="entry name" value="RVT_2"/>
</dbReference>
<proteinExistence type="predicted"/>
<evidence type="ECO:0000313" key="2">
    <source>
        <dbReference type="EMBL" id="KAK2979414.1"/>
    </source>
</evidence>
<accession>A0AA88QYC4</accession>
<dbReference type="Pfam" id="PF07727">
    <property type="entry name" value="RVT_2"/>
    <property type="match status" value="1"/>
</dbReference>